<dbReference type="AlphaFoldDB" id="X1FDJ6"/>
<gene>
    <name evidence="1" type="ORF">S03H2_06271</name>
</gene>
<evidence type="ECO:0000313" key="1">
    <source>
        <dbReference type="EMBL" id="GAH30610.1"/>
    </source>
</evidence>
<proteinExistence type="predicted"/>
<reference evidence="1" key="1">
    <citation type="journal article" date="2014" name="Front. Microbiol.">
        <title>High frequency of phylogenetically diverse reductive dehalogenase-homologous genes in deep subseafloor sedimentary metagenomes.</title>
        <authorList>
            <person name="Kawai M."/>
            <person name="Futagami T."/>
            <person name="Toyoda A."/>
            <person name="Takaki Y."/>
            <person name="Nishi S."/>
            <person name="Hori S."/>
            <person name="Arai W."/>
            <person name="Tsubouchi T."/>
            <person name="Morono Y."/>
            <person name="Uchiyama I."/>
            <person name="Ito T."/>
            <person name="Fujiyama A."/>
            <person name="Inagaki F."/>
            <person name="Takami H."/>
        </authorList>
    </citation>
    <scope>NUCLEOTIDE SEQUENCE</scope>
    <source>
        <strain evidence="1">Expedition CK06-06</strain>
    </source>
</reference>
<comment type="caution">
    <text evidence="1">The sequence shown here is derived from an EMBL/GenBank/DDBJ whole genome shotgun (WGS) entry which is preliminary data.</text>
</comment>
<feature type="non-terminal residue" evidence="1">
    <location>
        <position position="1"/>
    </location>
</feature>
<name>X1FDJ6_9ZZZZ</name>
<accession>X1FDJ6</accession>
<dbReference type="EMBL" id="BARU01002717">
    <property type="protein sequence ID" value="GAH30610.1"/>
    <property type="molecule type" value="Genomic_DNA"/>
</dbReference>
<organism evidence="1">
    <name type="scientific">marine sediment metagenome</name>
    <dbReference type="NCBI Taxonomy" id="412755"/>
    <lineage>
        <taxon>unclassified sequences</taxon>
        <taxon>metagenomes</taxon>
        <taxon>ecological metagenomes</taxon>
    </lineage>
</organism>
<sequence>RYSRKEMNFEHEVIEAVIDTNYRRLIDGRSIDISLGGIHNIVVGSDIDKTFQEPVSVHDLSGIAADGTGVNEHKGKKGELRNVIGITKEGRVEPLGCFTNTAWPEIERIVKERIKEAEPYNIPFIYDGEPGLDDFLCDVAESQRCTWHGPRGLYHSLWQDGLKKKESQPETDKIKHLIGIELPEGDFEILKEEDKEQVRVKYESSKSEIKELIKTFQEKGYRHGASYLEKLSDRLFTNIELWLKTGVIAPKTISLLERVFREIGRRLKRIAWGWSDTAVTNISKMIMIRQYSRDKWEEYWKEKLGIKGDFNIEIRSIRLSACTTF</sequence>
<protein>
    <submittedName>
        <fullName evidence="1">Uncharacterized protein</fullName>
    </submittedName>
</protein>